<protein>
    <recommendedName>
        <fullName evidence="7">Probable branched-chain-amino-acid aminotransferase</fullName>
        <ecNumber evidence="6">2.6.1.42</ecNumber>
    </recommendedName>
</protein>
<comment type="catalytic activity">
    <reaction evidence="10">
        <text>L-isoleucine + 2-oxoglutarate = (S)-3-methyl-2-oxopentanoate + L-glutamate</text>
        <dbReference type="Rhea" id="RHEA:24801"/>
        <dbReference type="ChEBI" id="CHEBI:16810"/>
        <dbReference type="ChEBI" id="CHEBI:29985"/>
        <dbReference type="ChEBI" id="CHEBI:35146"/>
        <dbReference type="ChEBI" id="CHEBI:58045"/>
        <dbReference type="EC" id="2.6.1.42"/>
    </reaction>
</comment>
<evidence type="ECO:0000256" key="1">
    <source>
        <dbReference type="ARBA" id="ARBA00003109"/>
    </source>
</evidence>
<reference evidence="12 13" key="1">
    <citation type="submission" date="2019-07" db="EMBL/GenBank/DDBJ databases">
        <title>Whole genome shotgun sequence of Skermanella aerolata NBRC 106429.</title>
        <authorList>
            <person name="Hosoyama A."/>
            <person name="Uohara A."/>
            <person name="Ohji S."/>
            <person name="Ichikawa N."/>
        </authorList>
    </citation>
    <scope>NUCLEOTIDE SEQUENCE [LARGE SCALE GENOMIC DNA]</scope>
    <source>
        <strain evidence="12 13">NBRC 106429</strain>
    </source>
</reference>
<dbReference type="RefSeq" id="WP_044430044.1">
    <property type="nucleotide sequence ID" value="NZ_BJYZ01000021.1"/>
</dbReference>
<evidence type="ECO:0000256" key="11">
    <source>
        <dbReference type="ARBA" id="ARBA00049229"/>
    </source>
</evidence>
<dbReference type="GO" id="GO:0004084">
    <property type="term" value="F:branched-chain-amino-acid transaminase activity"/>
    <property type="evidence" value="ECO:0007669"/>
    <property type="project" value="UniProtKB-EC"/>
</dbReference>
<evidence type="ECO:0000256" key="3">
    <source>
        <dbReference type="ARBA" id="ARBA00004931"/>
    </source>
</evidence>
<dbReference type="Pfam" id="PF01063">
    <property type="entry name" value="Aminotran_4"/>
    <property type="match status" value="1"/>
</dbReference>
<dbReference type="InterPro" id="IPR043132">
    <property type="entry name" value="BCAT-like_C"/>
</dbReference>
<dbReference type="Gene3D" id="3.30.470.10">
    <property type="match status" value="1"/>
</dbReference>
<comment type="catalytic activity">
    <reaction evidence="11">
        <text>L-leucine + 2-oxoglutarate = 4-methyl-2-oxopentanoate + L-glutamate</text>
        <dbReference type="Rhea" id="RHEA:18321"/>
        <dbReference type="ChEBI" id="CHEBI:16810"/>
        <dbReference type="ChEBI" id="CHEBI:17865"/>
        <dbReference type="ChEBI" id="CHEBI:29985"/>
        <dbReference type="ChEBI" id="CHEBI:57427"/>
        <dbReference type="EC" id="2.6.1.42"/>
    </reaction>
</comment>
<evidence type="ECO:0000256" key="9">
    <source>
        <dbReference type="ARBA" id="ARBA00048212"/>
    </source>
</evidence>
<dbReference type="InterPro" id="IPR001544">
    <property type="entry name" value="Aminotrans_IV"/>
</dbReference>
<evidence type="ECO:0000256" key="4">
    <source>
        <dbReference type="ARBA" id="ARBA00005072"/>
    </source>
</evidence>
<evidence type="ECO:0000313" key="12">
    <source>
        <dbReference type="EMBL" id="GEO40484.1"/>
    </source>
</evidence>
<dbReference type="PANTHER" id="PTHR42743:SF11">
    <property type="entry name" value="AMINODEOXYCHORISMATE LYASE"/>
    <property type="match status" value="1"/>
</dbReference>
<dbReference type="InterPro" id="IPR050571">
    <property type="entry name" value="Class-IV_PLP-Dep_Aminotrnsfr"/>
</dbReference>
<dbReference type="PANTHER" id="PTHR42743">
    <property type="entry name" value="AMINO-ACID AMINOTRANSFERASE"/>
    <property type="match status" value="1"/>
</dbReference>
<comment type="function">
    <text evidence="1">Acts on leucine, isoleucine and valine.</text>
</comment>
<comment type="catalytic activity">
    <reaction evidence="9">
        <text>L-valine + 2-oxoglutarate = 3-methyl-2-oxobutanoate + L-glutamate</text>
        <dbReference type="Rhea" id="RHEA:24813"/>
        <dbReference type="ChEBI" id="CHEBI:11851"/>
        <dbReference type="ChEBI" id="CHEBI:16810"/>
        <dbReference type="ChEBI" id="CHEBI:29985"/>
        <dbReference type="ChEBI" id="CHEBI:57762"/>
        <dbReference type="EC" id="2.6.1.42"/>
    </reaction>
</comment>
<dbReference type="GO" id="GO:0009082">
    <property type="term" value="P:branched-chain amino acid biosynthetic process"/>
    <property type="evidence" value="ECO:0007669"/>
    <property type="project" value="UniProtKB-KW"/>
</dbReference>
<dbReference type="SUPFAM" id="SSF56752">
    <property type="entry name" value="D-aminoacid aminotransferase-like PLP-dependent enzymes"/>
    <property type="match status" value="1"/>
</dbReference>
<dbReference type="InterPro" id="IPR043131">
    <property type="entry name" value="BCAT-like_N"/>
</dbReference>
<organism evidence="12 13">
    <name type="scientific">Skermanella aerolata</name>
    <dbReference type="NCBI Taxonomy" id="393310"/>
    <lineage>
        <taxon>Bacteria</taxon>
        <taxon>Pseudomonadati</taxon>
        <taxon>Pseudomonadota</taxon>
        <taxon>Alphaproteobacteria</taxon>
        <taxon>Rhodospirillales</taxon>
        <taxon>Azospirillaceae</taxon>
        <taxon>Skermanella</taxon>
    </lineage>
</organism>
<dbReference type="InterPro" id="IPR036038">
    <property type="entry name" value="Aminotransferase-like"/>
</dbReference>
<name>A0A512DVJ0_9PROT</name>
<evidence type="ECO:0000313" key="13">
    <source>
        <dbReference type="Proteomes" id="UP000321523"/>
    </source>
</evidence>
<keyword evidence="8" id="KW-0100">Branched-chain amino acid biosynthesis</keyword>
<evidence type="ECO:0000256" key="2">
    <source>
        <dbReference type="ARBA" id="ARBA00004824"/>
    </source>
</evidence>
<evidence type="ECO:0000256" key="7">
    <source>
        <dbReference type="ARBA" id="ARBA00014472"/>
    </source>
</evidence>
<comment type="pathway">
    <text evidence="2">Amino-acid biosynthesis; L-isoleucine biosynthesis; L-isoleucine from 2-oxobutanoate: step 4/4.</text>
</comment>
<evidence type="ECO:0000256" key="10">
    <source>
        <dbReference type="ARBA" id="ARBA00048798"/>
    </source>
</evidence>
<keyword evidence="13" id="KW-1185">Reference proteome</keyword>
<dbReference type="GO" id="GO:0005829">
    <property type="term" value="C:cytosol"/>
    <property type="evidence" value="ECO:0007669"/>
    <property type="project" value="TreeGrafter"/>
</dbReference>
<comment type="caution">
    <text evidence="12">The sequence shown here is derived from an EMBL/GenBank/DDBJ whole genome shotgun (WGS) entry which is preliminary data.</text>
</comment>
<dbReference type="OrthoDB" id="9805628at2"/>
<dbReference type="EMBL" id="BJYZ01000021">
    <property type="protein sequence ID" value="GEO40484.1"/>
    <property type="molecule type" value="Genomic_DNA"/>
</dbReference>
<dbReference type="Gene3D" id="3.20.10.10">
    <property type="entry name" value="D-amino Acid Aminotransferase, subunit A, domain 2"/>
    <property type="match status" value="1"/>
</dbReference>
<evidence type="ECO:0000256" key="6">
    <source>
        <dbReference type="ARBA" id="ARBA00013053"/>
    </source>
</evidence>
<evidence type="ECO:0000256" key="5">
    <source>
        <dbReference type="ARBA" id="ARBA00009320"/>
    </source>
</evidence>
<proteinExistence type="inferred from homology"/>
<sequence length="270" mass="28621">MTAKCFLNDGIVDQPGAGVALADRGFTLGDGVFETLRVRNGGVVDVQAHLERLAAALDILGFPHLGRGRDLARHLEDTREANGMAEGVLRLTVTRGQGVRGLAPSPDAVPTVCITAAGLPSRPDCFTAIIATRTRRNESSPLSRIKSLGYLDNIIALGEANERGADDAVLLNGRGNVACFTAANLMVRFGKEMATPPAGDGALPGTLRRRLLERLSITERSLTPADLERADEVVSVNSLGVRRLSALGGGVLPEGRELHDAAAEIYRDLR</sequence>
<keyword evidence="12" id="KW-0808">Transferase</keyword>
<gene>
    <name evidence="12" type="ORF">SAE02_46320</name>
</gene>
<comment type="pathway">
    <text evidence="3">Amino-acid biosynthesis; L-valine biosynthesis; L-valine from pyruvate: step 4/4.</text>
</comment>
<comment type="pathway">
    <text evidence="4">Amino-acid biosynthesis; L-leucine biosynthesis; L-leucine from 3-methyl-2-oxobutanoate: step 4/4.</text>
</comment>
<evidence type="ECO:0000256" key="8">
    <source>
        <dbReference type="ARBA" id="ARBA00023304"/>
    </source>
</evidence>
<dbReference type="Proteomes" id="UP000321523">
    <property type="component" value="Unassembled WGS sequence"/>
</dbReference>
<keyword evidence="8" id="KW-0028">Amino-acid biosynthesis</keyword>
<comment type="similarity">
    <text evidence="5">Belongs to the class-IV pyridoxal-phosphate-dependent aminotransferase family.</text>
</comment>
<dbReference type="EC" id="2.6.1.42" evidence="6"/>
<keyword evidence="12" id="KW-0032">Aminotransferase</keyword>
<accession>A0A512DVJ0</accession>
<dbReference type="AlphaFoldDB" id="A0A512DVJ0"/>